<dbReference type="AlphaFoldDB" id="A0A5J4WCX9"/>
<comment type="caution">
    <text evidence="1">The sequence shown here is derived from an EMBL/GenBank/DDBJ whole genome shotgun (WGS) entry which is preliminary data.</text>
</comment>
<evidence type="ECO:0000313" key="2">
    <source>
        <dbReference type="Proteomes" id="UP000324800"/>
    </source>
</evidence>
<reference evidence="1 2" key="1">
    <citation type="submission" date="2019-03" db="EMBL/GenBank/DDBJ databases">
        <title>Single cell metagenomics reveals metabolic interactions within the superorganism composed of flagellate Streblomastix strix and complex community of Bacteroidetes bacteria on its surface.</title>
        <authorList>
            <person name="Treitli S.C."/>
            <person name="Kolisko M."/>
            <person name="Husnik F."/>
            <person name="Keeling P."/>
            <person name="Hampl V."/>
        </authorList>
    </citation>
    <scope>NUCLEOTIDE SEQUENCE [LARGE SCALE GENOMIC DNA]</scope>
    <source>
        <strain evidence="1">ST1C</strain>
    </source>
</reference>
<evidence type="ECO:0000313" key="1">
    <source>
        <dbReference type="EMBL" id="KAA6392824.1"/>
    </source>
</evidence>
<dbReference type="EMBL" id="SNRW01002421">
    <property type="protein sequence ID" value="KAA6392824.1"/>
    <property type="molecule type" value="Genomic_DNA"/>
</dbReference>
<name>A0A5J4WCX9_9EUKA</name>
<proteinExistence type="predicted"/>
<protein>
    <submittedName>
        <fullName evidence="1">Uncharacterized protein</fullName>
    </submittedName>
</protein>
<sequence length="131" mass="14196">MNLISEEESSPTSSQGQVVYIGMEQQTEDGISSEFQRLLTGKVTLIGTTITQSEGAGIYVLCGSQLSIDSTSSLISNGQRVGSSLSGIQTHIVCNGIDANGSQIITQSQNQFQCASKFYQKLRLMCMFWLE</sequence>
<gene>
    <name evidence="1" type="ORF">EZS28_011652</name>
</gene>
<accession>A0A5J4WCX9</accession>
<dbReference type="Proteomes" id="UP000324800">
    <property type="component" value="Unassembled WGS sequence"/>
</dbReference>
<organism evidence="1 2">
    <name type="scientific">Streblomastix strix</name>
    <dbReference type="NCBI Taxonomy" id="222440"/>
    <lineage>
        <taxon>Eukaryota</taxon>
        <taxon>Metamonada</taxon>
        <taxon>Preaxostyla</taxon>
        <taxon>Oxymonadida</taxon>
        <taxon>Streblomastigidae</taxon>
        <taxon>Streblomastix</taxon>
    </lineage>
</organism>